<dbReference type="EMBL" id="JABSTV010001247">
    <property type="protein sequence ID" value="KAH7973298.1"/>
    <property type="molecule type" value="Genomic_DNA"/>
</dbReference>
<feature type="region of interest" description="Disordered" evidence="1">
    <location>
        <begin position="339"/>
        <end position="386"/>
    </location>
</feature>
<feature type="region of interest" description="Disordered" evidence="1">
    <location>
        <begin position="226"/>
        <end position="322"/>
    </location>
</feature>
<evidence type="ECO:0000256" key="1">
    <source>
        <dbReference type="SAM" id="MobiDB-lite"/>
    </source>
</evidence>
<gene>
    <name evidence="2" type="ORF">HPB52_023363</name>
</gene>
<keyword evidence="3" id="KW-1185">Reference proteome</keyword>
<comment type="caution">
    <text evidence="2">The sequence shown here is derived from an EMBL/GenBank/DDBJ whole genome shotgun (WGS) entry which is preliminary data.</text>
</comment>
<protein>
    <submittedName>
        <fullName evidence="2">Uncharacterized protein</fullName>
    </submittedName>
</protein>
<reference evidence="2" key="2">
    <citation type="submission" date="2021-09" db="EMBL/GenBank/DDBJ databases">
        <authorList>
            <person name="Jia N."/>
            <person name="Wang J."/>
            <person name="Shi W."/>
            <person name="Du L."/>
            <person name="Sun Y."/>
            <person name="Zhan W."/>
            <person name="Jiang J."/>
            <person name="Wang Q."/>
            <person name="Zhang B."/>
            <person name="Ji P."/>
            <person name="Sakyi L.B."/>
            <person name="Cui X."/>
            <person name="Yuan T."/>
            <person name="Jiang B."/>
            <person name="Yang W."/>
            <person name="Lam T.T.-Y."/>
            <person name="Chang Q."/>
            <person name="Ding S."/>
            <person name="Wang X."/>
            <person name="Zhu J."/>
            <person name="Ruan X."/>
            <person name="Zhao L."/>
            <person name="Wei J."/>
            <person name="Que T."/>
            <person name="Du C."/>
            <person name="Cheng J."/>
            <person name="Dai P."/>
            <person name="Han X."/>
            <person name="Huang E."/>
            <person name="Gao Y."/>
            <person name="Liu J."/>
            <person name="Shao H."/>
            <person name="Ye R."/>
            <person name="Li L."/>
            <person name="Wei W."/>
            <person name="Wang X."/>
            <person name="Wang C."/>
            <person name="Huo Q."/>
            <person name="Li W."/>
            <person name="Guo W."/>
            <person name="Chen H."/>
            <person name="Chen S."/>
            <person name="Zhou L."/>
            <person name="Zhou L."/>
            <person name="Ni X."/>
            <person name="Tian J."/>
            <person name="Zhou Y."/>
            <person name="Sheng Y."/>
            <person name="Liu T."/>
            <person name="Pan Y."/>
            <person name="Xia L."/>
            <person name="Li J."/>
            <person name="Zhao F."/>
            <person name="Cao W."/>
        </authorList>
    </citation>
    <scope>NUCLEOTIDE SEQUENCE</scope>
    <source>
        <strain evidence="2">Rsan-2018</strain>
        <tissue evidence="2">Larvae</tissue>
    </source>
</reference>
<accession>A0A9D4QCR3</accession>
<proteinExistence type="predicted"/>
<dbReference type="AlphaFoldDB" id="A0A9D4QCR3"/>
<sequence>MKSWTRRTVEERIAVVTLGLQVTVFFLPCRVRSEALAQALSHGIASNRHYKDAVCTHEDEDVACYVQLAEGGRSRGDLRLQGHAASMLTLQRGVYGHDGEGFSLPSLHCGDLHENVTCTIRQSYSEAASKNFPRLQAGTPSNSNPSHLSKLRRHIKRPLRPWPTRIRQCLQTLRSDLVPRVQWFPTKPQVEPLSHKAPFGERVADGDVTSEAHHIAARSLGIPPIIEKTPFQDDEVSIREDTNSTTSETPVRIDDEGTPSDVSQDSLDAFVPTSLKSPGTKRQRISTSDSEAPSRDRSSLPTLTRPRKPRGSASVARSWPGADETSVATENCCYRLSSCGSLTRSPTPATSVSSTPSSYLPATTSPPGLYQRPTFRTLAAPRETIA</sequence>
<organism evidence="2 3">
    <name type="scientific">Rhipicephalus sanguineus</name>
    <name type="common">Brown dog tick</name>
    <name type="synonym">Ixodes sanguineus</name>
    <dbReference type="NCBI Taxonomy" id="34632"/>
    <lineage>
        <taxon>Eukaryota</taxon>
        <taxon>Metazoa</taxon>
        <taxon>Ecdysozoa</taxon>
        <taxon>Arthropoda</taxon>
        <taxon>Chelicerata</taxon>
        <taxon>Arachnida</taxon>
        <taxon>Acari</taxon>
        <taxon>Parasitiformes</taxon>
        <taxon>Ixodida</taxon>
        <taxon>Ixodoidea</taxon>
        <taxon>Ixodidae</taxon>
        <taxon>Rhipicephalinae</taxon>
        <taxon>Rhipicephalus</taxon>
        <taxon>Rhipicephalus</taxon>
    </lineage>
</organism>
<evidence type="ECO:0000313" key="3">
    <source>
        <dbReference type="Proteomes" id="UP000821837"/>
    </source>
</evidence>
<name>A0A9D4QCR3_RHISA</name>
<reference evidence="2" key="1">
    <citation type="journal article" date="2020" name="Cell">
        <title>Large-Scale Comparative Analyses of Tick Genomes Elucidate Their Genetic Diversity and Vector Capacities.</title>
        <authorList>
            <consortium name="Tick Genome and Microbiome Consortium (TIGMIC)"/>
            <person name="Jia N."/>
            <person name="Wang J."/>
            <person name="Shi W."/>
            <person name="Du L."/>
            <person name="Sun Y."/>
            <person name="Zhan W."/>
            <person name="Jiang J.F."/>
            <person name="Wang Q."/>
            <person name="Zhang B."/>
            <person name="Ji P."/>
            <person name="Bell-Sakyi L."/>
            <person name="Cui X.M."/>
            <person name="Yuan T.T."/>
            <person name="Jiang B.G."/>
            <person name="Yang W.F."/>
            <person name="Lam T.T."/>
            <person name="Chang Q.C."/>
            <person name="Ding S.J."/>
            <person name="Wang X.J."/>
            <person name="Zhu J.G."/>
            <person name="Ruan X.D."/>
            <person name="Zhao L."/>
            <person name="Wei J.T."/>
            <person name="Ye R.Z."/>
            <person name="Que T.C."/>
            <person name="Du C.H."/>
            <person name="Zhou Y.H."/>
            <person name="Cheng J.X."/>
            <person name="Dai P.F."/>
            <person name="Guo W.B."/>
            <person name="Han X.H."/>
            <person name="Huang E.J."/>
            <person name="Li L.F."/>
            <person name="Wei W."/>
            <person name="Gao Y.C."/>
            <person name="Liu J.Z."/>
            <person name="Shao H.Z."/>
            <person name="Wang X."/>
            <person name="Wang C.C."/>
            <person name="Yang T.C."/>
            <person name="Huo Q.B."/>
            <person name="Li W."/>
            <person name="Chen H.Y."/>
            <person name="Chen S.E."/>
            <person name="Zhou L.G."/>
            <person name="Ni X.B."/>
            <person name="Tian J.H."/>
            <person name="Sheng Y."/>
            <person name="Liu T."/>
            <person name="Pan Y.S."/>
            <person name="Xia L.Y."/>
            <person name="Li J."/>
            <person name="Zhao F."/>
            <person name="Cao W.C."/>
        </authorList>
    </citation>
    <scope>NUCLEOTIDE SEQUENCE</scope>
    <source>
        <strain evidence="2">Rsan-2018</strain>
    </source>
</reference>
<evidence type="ECO:0000313" key="2">
    <source>
        <dbReference type="EMBL" id="KAH7973298.1"/>
    </source>
</evidence>
<dbReference type="Proteomes" id="UP000821837">
    <property type="component" value="Chromosome 11"/>
</dbReference>
<feature type="compositionally biased region" description="Low complexity" evidence="1">
    <location>
        <begin position="345"/>
        <end position="358"/>
    </location>
</feature>